<feature type="region of interest" description="Disordered" evidence="1">
    <location>
        <begin position="1"/>
        <end position="60"/>
    </location>
</feature>
<dbReference type="PANTHER" id="PTHR35490:SF2">
    <property type="entry name" value="BACTERIOPHAGE N4 ADSORPTION B PROTEIN"/>
    <property type="match status" value="1"/>
</dbReference>
<keyword evidence="2" id="KW-0472">Membrane</keyword>
<dbReference type="PANTHER" id="PTHR35490">
    <property type="entry name" value="BACTERIOPHAGE N4 ADSORPTION B PROTEIN"/>
    <property type="match status" value="1"/>
</dbReference>
<keyword evidence="2" id="KW-1133">Transmembrane helix</keyword>
<evidence type="ECO:0000256" key="1">
    <source>
        <dbReference type="SAM" id="MobiDB-lite"/>
    </source>
</evidence>
<gene>
    <name evidence="3" type="ORF">KP509_24G016200</name>
</gene>
<feature type="transmembrane region" description="Helical" evidence="2">
    <location>
        <begin position="356"/>
        <end position="378"/>
    </location>
</feature>
<sequence length="396" mass="43999">MPSLSFTSLDRLIESSNSSSSSHAESSIDGSTTFYFHPPLYATPPQQRPPSPSSSFSPSPYVVNFKRRGLAQKQHSERKGNIEKALVDDSQLQQHCQQVNGAQHNGMDGVPSGRTSFMNLAGGSSSANGDSMRSHNAVANTGVLDLDVENNDSFLKGHRESAENNMLLCDGPLGGSLAGNEDLEFFDAPESVNYDSASEDDMNFTSLKSGKGFDERTGGTAMRLEEEILKRMKAEANVLLWEKRWNEMVKRCASLGISIGSEADNVLKGESEALEMLNQELVVARLVAGAIARAVVRVEKDEEFESMLGLKNREISRLWDKLQYLELVNREMSQRNLEVTESNQRRKKRRQRRQKLAINTFCAALLIGTAGLACYTYVPWDKFKIWDTTLQQSTDI</sequence>
<proteinExistence type="predicted"/>
<protein>
    <submittedName>
        <fullName evidence="3">Uncharacterized protein</fullName>
    </submittedName>
</protein>
<feature type="compositionally biased region" description="Low complexity" evidence="1">
    <location>
        <begin position="15"/>
        <end position="31"/>
    </location>
</feature>
<name>A0A8T2RVE7_CERRI</name>
<comment type="caution">
    <text evidence="3">The sequence shown here is derived from an EMBL/GenBank/DDBJ whole genome shotgun (WGS) entry which is preliminary data.</text>
</comment>
<keyword evidence="2" id="KW-0812">Transmembrane</keyword>
<accession>A0A8T2RVE7</accession>
<dbReference type="OrthoDB" id="1923043at2759"/>
<dbReference type="Proteomes" id="UP000825935">
    <property type="component" value="Chromosome 24"/>
</dbReference>
<reference evidence="3" key="1">
    <citation type="submission" date="2021-08" db="EMBL/GenBank/DDBJ databases">
        <title>WGS assembly of Ceratopteris richardii.</title>
        <authorList>
            <person name="Marchant D.B."/>
            <person name="Chen G."/>
            <person name="Jenkins J."/>
            <person name="Shu S."/>
            <person name="Leebens-Mack J."/>
            <person name="Grimwood J."/>
            <person name="Schmutz J."/>
            <person name="Soltis P."/>
            <person name="Soltis D."/>
            <person name="Chen Z.-H."/>
        </authorList>
    </citation>
    <scope>NUCLEOTIDE SEQUENCE</scope>
    <source>
        <strain evidence="3">Whitten #5841</strain>
        <tissue evidence="3">Leaf</tissue>
    </source>
</reference>
<evidence type="ECO:0000313" key="4">
    <source>
        <dbReference type="Proteomes" id="UP000825935"/>
    </source>
</evidence>
<evidence type="ECO:0000313" key="3">
    <source>
        <dbReference type="EMBL" id="KAH7299515.1"/>
    </source>
</evidence>
<keyword evidence="4" id="KW-1185">Reference proteome</keyword>
<evidence type="ECO:0000256" key="2">
    <source>
        <dbReference type="SAM" id="Phobius"/>
    </source>
</evidence>
<dbReference type="EMBL" id="CM035429">
    <property type="protein sequence ID" value="KAH7299515.1"/>
    <property type="molecule type" value="Genomic_DNA"/>
</dbReference>
<organism evidence="3 4">
    <name type="scientific">Ceratopteris richardii</name>
    <name type="common">Triangle waterfern</name>
    <dbReference type="NCBI Taxonomy" id="49495"/>
    <lineage>
        <taxon>Eukaryota</taxon>
        <taxon>Viridiplantae</taxon>
        <taxon>Streptophyta</taxon>
        <taxon>Embryophyta</taxon>
        <taxon>Tracheophyta</taxon>
        <taxon>Polypodiopsida</taxon>
        <taxon>Polypodiidae</taxon>
        <taxon>Polypodiales</taxon>
        <taxon>Pteridineae</taxon>
        <taxon>Pteridaceae</taxon>
        <taxon>Parkerioideae</taxon>
        <taxon>Ceratopteris</taxon>
    </lineage>
</organism>
<dbReference type="AlphaFoldDB" id="A0A8T2RVE7"/>
<dbReference type="OMA" id="ETIGEQN"/>